<comment type="caution">
    <text evidence="4">The sequence shown here is derived from an EMBL/GenBank/DDBJ whole genome shotgun (WGS) entry which is preliminary data.</text>
</comment>
<keyword evidence="2" id="KW-0472">Membrane</keyword>
<feature type="domain" description="Heme-copper oxidase subunit III family profile" evidence="3">
    <location>
        <begin position="28"/>
        <end position="206"/>
    </location>
</feature>
<dbReference type="InterPro" id="IPR024791">
    <property type="entry name" value="Cyt_c/ubiquinol_Oxase_su3"/>
</dbReference>
<dbReference type="Pfam" id="PF00510">
    <property type="entry name" value="COX3"/>
    <property type="match status" value="1"/>
</dbReference>
<evidence type="ECO:0000313" key="5">
    <source>
        <dbReference type="Proteomes" id="UP001500301"/>
    </source>
</evidence>
<sequence>MSAPVVTRPSATVSEGAGTARRVPGEPGVWLLVLLDMSVFAVLFVAFLLDRRNEPEAFAAGQADLTLVLGLVNTLVLVTSSALVAGVVRRSRAGVGGTERLLLGSLACGVVFGVLKVVEWAHLLDKGVEPDTGTYSMWFFVLTGLHLVHLLIGSLGLVTLLVIGRRDAHREVAADRRALVEVVATYWHMVDLLWLVIFPLVYLGAS</sequence>
<dbReference type="EMBL" id="BAABBB010000004">
    <property type="protein sequence ID" value="GAA3520307.1"/>
    <property type="molecule type" value="Genomic_DNA"/>
</dbReference>
<evidence type="ECO:0000256" key="2">
    <source>
        <dbReference type="SAM" id="Phobius"/>
    </source>
</evidence>
<feature type="transmembrane region" description="Helical" evidence="2">
    <location>
        <begin position="69"/>
        <end position="88"/>
    </location>
</feature>
<keyword evidence="2" id="KW-1133">Transmembrane helix</keyword>
<feature type="transmembrane region" description="Helical" evidence="2">
    <location>
        <begin position="29"/>
        <end position="49"/>
    </location>
</feature>
<comment type="similarity">
    <text evidence="1">Belongs to the cytochrome c oxidase subunit 3 family.</text>
</comment>
<gene>
    <name evidence="4" type="ORF">GCM10022263_05230</name>
</gene>
<protein>
    <submittedName>
        <fullName evidence="4">Cytochrome c oxidase subunit 3 family protein</fullName>
    </submittedName>
</protein>
<feature type="transmembrane region" description="Helical" evidence="2">
    <location>
        <begin position="100"/>
        <end position="118"/>
    </location>
</feature>
<proteinExistence type="inferred from homology"/>
<evidence type="ECO:0000259" key="3">
    <source>
        <dbReference type="PROSITE" id="PS50253"/>
    </source>
</evidence>
<organism evidence="4 5">
    <name type="scientific">Nocardioides daeguensis</name>
    <dbReference type="NCBI Taxonomy" id="908359"/>
    <lineage>
        <taxon>Bacteria</taxon>
        <taxon>Bacillati</taxon>
        <taxon>Actinomycetota</taxon>
        <taxon>Actinomycetes</taxon>
        <taxon>Propionibacteriales</taxon>
        <taxon>Nocardioidaceae</taxon>
        <taxon>Nocardioides</taxon>
    </lineage>
</organism>
<dbReference type="InterPro" id="IPR000298">
    <property type="entry name" value="Cyt_c_oxidase-like_su3"/>
</dbReference>
<dbReference type="PANTHER" id="PTHR11403">
    <property type="entry name" value="CYTOCHROME C OXIDASE SUBUNIT III"/>
    <property type="match status" value="1"/>
</dbReference>
<reference evidence="5" key="1">
    <citation type="journal article" date="2019" name="Int. J. Syst. Evol. Microbiol.">
        <title>The Global Catalogue of Microorganisms (GCM) 10K type strain sequencing project: providing services to taxonomists for standard genome sequencing and annotation.</title>
        <authorList>
            <consortium name="The Broad Institute Genomics Platform"/>
            <consortium name="The Broad Institute Genome Sequencing Center for Infectious Disease"/>
            <person name="Wu L."/>
            <person name="Ma J."/>
        </authorList>
    </citation>
    <scope>NUCLEOTIDE SEQUENCE [LARGE SCALE GENOMIC DNA]</scope>
    <source>
        <strain evidence="5">JCM 17460</strain>
    </source>
</reference>
<feature type="transmembrane region" description="Helical" evidence="2">
    <location>
        <begin position="184"/>
        <end position="205"/>
    </location>
</feature>
<dbReference type="RefSeq" id="WP_218232348.1">
    <property type="nucleotide sequence ID" value="NZ_BAABBB010000004.1"/>
</dbReference>
<keyword evidence="1 2" id="KW-0812">Transmembrane</keyword>
<accession>A0ABP6USX9</accession>
<dbReference type="Proteomes" id="UP001500301">
    <property type="component" value="Unassembled WGS sequence"/>
</dbReference>
<feature type="transmembrane region" description="Helical" evidence="2">
    <location>
        <begin position="138"/>
        <end position="163"/>
    </location>
</feature>
<dbReference type="PANTHER" id="PTHR11403:SF6">
    <property type="entry name" value="NITRIC OXIDE REDUCTASE SUBUNIT E"/>
    <property type="match status" value="1"/>
</dbReference>
<comment type="subcellular location">
    <subcellularLocation>
        <location evidence="1">Cell membrane</location>
        <topology evidence="1">Multi-pass membrane protein</topology>
    </subcellularLocation>
</comment>
<evidence type="ECO:0000256" key="1">
    <source>
        <dbReference type="RuleBase" id="RU003376"/>
    </source>
</evidence>
<name>A0ABP6USX9_9ACTN</name>
<evidence type="ECO:0000313" key="4">
    <source>
        <dbReference type="EMBL" id="GAA3520307.1"/>
    </source>
</evidence>
<dbReference type="PROSITE" id="PS50253">
    <property type="entry name" value="COX3"/>
    <property type="match status" value="1"/>
</dbReference>
<keyword evidence="5" id="KW-1185">Reference proteome</keyword>